<feature type="compositionally biased region" description="Polar residues" evidence="1">
    <location>
        <begin position="86"/>
        <end position="95"/>
    </location>
</feature>
<dbReference type="AlphaFoldDB" id="A0AAN8WV63"/>
<dbReference type="EMBL" id="JAXCGZ010016760">
    <property type="protein sequence ID" value="KAK7069358.1"/>
    <property type="molecule type" value="Genomic_DNA"/>
</dbReference>
<gene>
    <name evidence="2" type="ORF">SK128_025761</name>
</gene>
<accession>A0AAN8WV63</accession>
<feature type="compositionally biased region" description="Low complexity" evidence="1">
    <location>
        <begin position="67"/>
        <end position="85"/>
    </location>
</feature>
<proteinExistence type="predicted"/>
<feature type="compositionally biased region" description="Basic and acidic residues" evidence="1">
    <location>
        <begin position="21"/>
        <end position="31"/>
    </location>
</feature>
<evidence type="ECO:0000313" key="2">
    <source>
        <dbReference type="EMBL" id="KAK7069358.1"/>
    </source>
</evidence>
<sequence length="95" mass="10575">MMNNLKKVFFHSFVTNGEDPWSEKSGGDPETPRPPPRRPDTSFGRIPGEHYNIEKEKEDEVDDTENDNNSVTSSKKSSKTNQGSTESESGKSPST</sequence>
<evidence type="ECO:0000256" key="1">
    <source>
        <dbReference type="SAM" id="MobiDB-lite"/>
    </source>
</evidence>
<comment type="caution">
    <text evidence="2">The sequence shown here is derived from an EMBL/GenBank/DDBJ whole genome shotgun (WGS) entry which is preliminary data.</text>
</comment>
<name>A0AAN8WV63_HALRR</name>
<dbReference type="Proteomes" id="UP001381693">
    <property type="component" value="Unassembled WGS sequence"/>
</dbReference>
<organism evidence="2 3">
    <name type="scientific">Halocaridina rubra</name>
    <name type="common">Hawaiian red shrimp</name>
    <dbReference type="NCBI Taxonomy" id="373956"/>
    <lineage>
        <taxon>Eukaryota</taxon>
        <taxon>Metazoa</taxon>
        <taxon>Ecdysozoa</taxon>
        <taxon>Arthropoda</taxon>
        <taxon>Crustacea</taxon>
        <taxon>Multicrustacea</taxon>
        <taxon>Malacostraca</taxon>
        <taxon>Eumalacostraca</taxon>
        <taxon>Eucarida</taxon>
        <taxon>Decapoda</taxon>
        <taxon>Pleocyemata</taxon>
        <taxon>Caridea</taxon>
        <taxon>Atyoidea</taxon>
        <taxon>Atyidae</taxon>
        <taxon>Halocaridina</taxon>
    </lineage>
</organism>
<evidence type="ECO:0000313" key="3">
    <source>
        <dbReference type="Proteomes" id="UP001381693"/>
    </source>
</evidence>
<feature type="compositionally biased region" description="Basic and acidic residues" evidence="1">
    <location>
        <begin position="47"/>
        <end position="58"/>
    </location>
</feature>
<feature type="region of interest" description="Disordered" evidence="1">
    <location>
        <begin position="15"/>
        <end position="95"/>
    </location>
</feature>
<reference evidence="2 3" key="1">
    <citation type="submission" date="2023-11" db="EMBL/GenBank/DDBJ databases">
        <title>Halocaridina rubra genome assembly.</title>
        <authorList>
            <person name="Smith C."/>
        </authorList>
    </citation>
    <scope>NUCLEOTIDE SEQUENCE [LARGE SCALE GENOMIC DNA]</scope>
    <source>
        <strain evidence="2">EP-1</strain>
        <tissue evidence="2">Whole</tissue>
    </source>
</reference>
<feature type="non-terminal residue" evidence="2">
    <location>
        <position position="95"/>
    </location>
</feature>
<keyword evidence="3" id="KW-1185">Reference proteome</keyword>
<protein>
    <submittedName>
        <fullName evidence="2">Uncharacterized protein</fullName>
    </submittedName>
</protein>